<dbReference type="Pfam" id="PF00669">
    <property type="entry name" value="Flagellin_N"/>
    <property type="match status" value="1"/>
</dbReference>
<evidence type="ECO:0000313" key="6">
    <source>
        <dbReference type="EMBL" id="VTZ50050.1"/>
    </source>
</evidence>
<evidence type="ECO:0000259" key="4">
    <source>
        <dbReference type="Pfam" id="PF00669"/>
    </source>
</evidence>
<dbReference type="InterPro" id="IPR001029">
    <property type="entry name" value="Flagellin_N"/>
</dbReference>
<dbReference type="Proteomes" id="UP000485880">
    <property type="component" value="Unassembled WGS sequence"/>
</dbReference>
<keyword evidence="2 3" id="KW-0975">Bacterial flagellum</keyword>
<feature type="domain" description="Flagellin N-terminal" evidence="4">
    <location>
        <begin position="5"/>
        <end position="139"/>
    </location>
</feature>
<dbReference type="PANTHER" id="PTHR42792:SF1">
    <property type="entry name" value="FLAGELLAR HOOK-ASSOCIATED PROTEIN 3"/>
    <property type="match status" value="1"/>
</dbReference>
<organism evidence="6 7">
    <name type="scientific">Methylocella tundrae</name>
    <dbReference type="NCBI Taxonomy" id="227605"/>
    <lineage>
        <taxon>Bacteria</taxon>
        <taxon>Pseudomonadati</taxon>
        <taxon>Pseudomonadota</taxon>
        <taxon>Alphaproteobacteria</taxon>
        <taxon>Hyphomicrobiales</taxon>
        <taxon>Beijerinckiaceae</taxon>
        <taxon>Methylocella</taxon>
    </lineage>
</organism>
<comment type="subcellular location">
    <subcellularLocation>
        <location evidence="3">Secreted</location>
    </subcellularLocation>
    <subcellularLocation>
        <location evidence="3">Bacterial flagellum</location>
    </subcellularLocation>
</comment>
<keyword evidence="6" id="KW-0966">Cell projection</keyword>
<dbReference type="GO" id="GO:0009288">
    <property type="term" value="C:bacterial-type flagellum"/>
    <property type="evidence" value="ECO:0007669"/>
    <property type="project" value="UniProtKB-SubCell"/>
</dbReference>
<dbReference type="GO" id="GO:0005198">
    <property type="term" value="F:structural molecule activity"/>
    <property type="evidence" value="ECO:0007669"/>
    <property type="project" value="UniProtKB-UniRule"/>
</dbReference>
<keyword evidence="3" id="KW-0964">Secreted</keyword>
<reference evidence="6 7" key="1">
    <citation type="submission" date="2019-05" db="EMBL/GenBank/DDBJ databases">
        <authorList>
            <person name="Farhan Ul Haque M."/>
        </authorList>
    </citation>
    <scope>NUCLEOTIDE SEQUENCE [LARGE SCALE GENOMIC DNA]</scope>
    <source>
        <strain evidence="6">2</strain>
    </source>
</reference>
<proteinExistence type="inferred from homology"/>
<dbReference type="Gene3D" id="1.20.1330.10">
    <property type="entry name" value="f41 fragment of flagellin, N-terminal domain"/>
    <property type="match status" value="1"/>
</dbReference>
<dbReference type="InterPro" id="IPR001492">
    <property type="entry name" value="Flagellin"/>
</dbReference>
<comment type="function">
    <text evidence="3">Flagellin is the subunit protein which polymerizes to form the filaments of bacterial flagella.</text>
</comment>
<sequence>MSAFISTQSISSSLRQSVLKMQTELAASETEMSTGNYADIGLSLGSETGQSVSLQAETSFLQTISHTNSSVSTRLSTIQNNLSEMQTSAQTLLNSLLATNGATTSAATAQSTGSNNLKSLIATLNSTLNGDYMFSGINTGNAPITDYSAANAPNKQAVDAAFAAAFGMSQTSAGVSGISGSAMQSFLNTQFSSLFQGTNWTTNWSSASDQTLTNTIAPNQTENTSVSANQAAFQELTQAYVMVSDLGGQNLSQSAYQAVTNTASKLLTSAINGLTNIQAGVGVVQSSVVSANSQMSLQMDILSTQVSNLESVNTYEASTRVSELQTQIETSYSLTSQLKQLSLVQFL</sequence>
<feature type="domain" description="Flagellin C-terminal" evidence="5">
    <location>
        <begin position="266"/>
        <end position="347"/>
    </location>
</feature>
<accession>A0A8B6M6V8</accession>
<evidence type="ECO:0000256" key="3">
    <source>
        <dbReference type="RuleBase" id="RU362073"/>
    </source>
</evidence>
<dbReference type="Pfam" id="PF00700">
    <property type="entry name" value="Flagellin_C"/>
    <property type="match status" value="1"/>
</dbReference>
<dbReference type="PANTHER" id="PTHR42792">
    <property type="entry name" value="FLAGELLIN"/>
    <property type="match status" value="1"/>
</dbReference>
<evidence type="ECO:0000256" key="1">
    <source>
        <dbReference type="ARBA" id="ARBA00005709"/>
    </source>
</evidence>
<name>A0A8B6M6V8_METTU</name>
<dbReference type="GO" id="GO:0005576">
    <property type="term" value="C:extracellular region"/>
    <property type="evidence" value="ECO:0007669"/>
    <property type="project" value="UniProtKB-SubCell"/>
</dbReference>
<evidence type="ECO:0000256" key="2">
    <source>
        <dbReference type="ARBA" id="ARBA00023143"/>
    </source>
</evidence>
<dbReference type="NCBIfam" id="NF004669">
    <property type="entry name" value="PRK06008.1"/>
    <property type="match status" value="1"/>
</dbReference>
<comment type="similarity">
    <text evidence="1 3">Belongs to the bacterial flagellin family.</text>
</comment>
<dbReference type="InterPro" id="IPR046358">
    <property type="entry name" value="Flagellin_C"/>
</dbReference>
<dbReference type="RefSeq" id="WP_174512203.1">
    <property type="nucleotide sequence ID" value="NZ_CABFMQ020000076.1"/>
</dbReference>
<evidence type="ECO:0000259" key="5">
    <source>
        <dbReference type="Pfam" id="PF00700"/>
    </source>
</evidence>
<dbReference type="SUPFAM" id="SSF64518">
    <property type="entry name" value="Phase 1 flagellin"/>
    <property type="match status" value="1"/>
</dbReference>
<protein>
    <recommendedName>
        <fullName evidence="3">Flagellin</fullName>
    </recommendedName>
</protein>
<evidence type="ECO:0000313" key="7">
    <source>
        <dbReference type="Proteomes" id="UP000485880"/>
    </source>
</evidence>
<dbReference type="AlphaFoldDB" id="A0A8B6M6V8"/>
<keyword evidence="6" id="KW-0282">Flagellum</keyword>
<keyword evidence="7" id="KW-1185">Reference proteome</keyword>
<comment type="caution">
    <text evidence="6">The sequence shown here is derived from an EMBL/GenBank/DDBJ whole genome shotgun (WGS) entry which is preliminary data.</text>
</comment>
<keyword evidence="6" id="KW-0969">Cilium</keyword>
<gene>
    <name evidence="6" type="ORF">MPC4_20260</name>
</gene>
<dbReference type="EMBL" id="CABFMQ020000076">
    <property type="protein sequence ID" value="VTZ50050.1"/>
    <property type="molecule type" value="Genomic_DNA"/>
</dbReference>